<dbReference type="SUPFAM" id="SSF90123">
    <property type="entry name" value="ABC transporter transmembrane region"/>
    <property type="match status" value="2"/>
</dbReference>
<dbReference type="InterPro" id="IPR003593">
    <property type="entry name" value="AAA+_ATPase"/>
</dbReference>
<evidence type="ECO:0000313" key="11">
    <source>
        <dbReference type="EMBL" id="KAK9869787.1"/>
    </source>
</evidence>
<feature type="transmembrane region" description="Helical" evidence="8">
    <location>
        <begin position="167"/>
        <end position="189"/>
    </location>
</feature>
<evidence type="ECO:0000256" key="5">
    <source>
        <dbReference type="ARBA" id="ARBA00022840"/>
    </source>
</evidence>
<dbReference type="GO" id="GO:0016020">
    <property type="term" value="C:membrane"/>
    <property type="evidence" value="ECO:0007669"/>
    <property type="project" value="UniProtKB-SubCell"/>
</dbReference>
<organism evidence="11 12">
    <name type="scientific">Henosepilachna vigintioctopunctata</name>
    <dbReference type="NCBI Taxonomy" id="420089"/>
    <lineage>
        <taxon>Eukaryota</taxon>
        <taxon>Metazoa</taxon>
        <taxon>Ecdysozoa</taxon>
        <taxon>Arthropoda</taxon>
        <taxon>Hexapoda</taxon>
        <taxon>Insecta</taxon>
        <taxon>Pterygota</taxon>
        <taxon>Neoptera</taxon>
        <taxon>Endopterygota</taxon>
        <taxon>Coleoptera</taxon>
        <taxon>Polyphaga</taxon>
        <taxon>Cucujiformia</taxon>
        <taxon>Coccinelloidea</taxon>
        <taxon>Coccinellidae</taxon>
        <taxon>Epilachninae</taxon>
        <taxon>Epilachnini</taxon>
        <taxon>Henosepilachna</taxon>
    </lineage>
</organism>
<keyword evidence="2" id="KW-0813">Transport</keyword>
<dbReference type="InterPro" id="IPR027417">
    <property type="entry name" value="P-loop_NTPase"/>
</dbReference>
<keyword evidence="7 8" id="KW-0472">Membrane</keyword>
<evidence type="ECO:0000256" key="3">
    <source>
        <dbReference type="ARBA" id="ARBA00022692"/>
    </source>
</evidence>
<gene>
    <name evidence="11" type="ORF">WA026_003519</name>
</gene>
<comment type="caution">
    <text evidence="11">The sequence shown here is derived from an EMBL/GenBank/DDBJ whole genome shotgun (WGS) entry which is preliminary data.</text>
</comment>
<proteinExistence type="predicted"/>
<evidence type="ECO:0000256" key="7">
    <source>
        <dbReference type="ARBA" id="ARBA00023136"/>
    </source>
</evidence>
<evidence type="ECO:0000256" key="2">
    <source>
        <dbReference type="ARBA" id="ARBA00022448"/>
    </source>
</evidence>
<dbReference type="FunFam" id="3.40.50.300:FF:000482">
    <property type="entry name" value="Multidrug resistance-associated protein member 4"/>
    <property type="match status" value="1"/>
</dbReference>
<dbReference type="GO" id="GO:0016887">
    <property type="term" value="F:ATP hydrolysis activity"/>
    <property type="evidence" value="ECO:0007669"/>
    <property type="project" value="InterPro"/>
</dbReference>
<feature type="transmembrane region" description="Helical" evidence="8">
    <location>
        <begin position="829"/>
        <end position="849"/>
    </location>
</feature>
<dbReference type="Proteomes" id="UP001431783">
    <property type="component" value="Unassembled WGS sequence"/>
</dbReference>
<dbReference type="PROSITE" id="PS00211">
    <property type="entry name" value="ABC_TRANSPORTER_1"/>
    <property type="match status" value="1"/>
</dbReference>
<dbReference type="EMBL" id="JARQZJ010000001">
    <property type="protein sequence ID" value="KAK9869787.1"/>
    <property type="molecule type" value="Genomic_DNA"/>
</dbReference>
<keyword evidence="6 8" id="KW-1133">Transmembrane helix</keyword>
<dbReference type="SMART" id="SM00382">
    <property type="entry name" value="AAA"/>
    <property type="match status" value="1"/>
</dbReference>
<feature type="domain" description="ABC transmembrane type-1" evidence="10">
    <location>
        <begin position="683"/>
        <end position="858"/>
    </location>
</feature>
<dbReference type="InterPro" id="IPR011527">
    <property type="entry name" value="ABC1_TM_dom"/>
</dbReference>
<dbReference type="GO" id="GO:0005524">
    <property type="term" value="F:ATP binding"/>
    <property type="evidence" value="ECO:0007669"/>
    <property type="project" value="UniProtKB-KW"/>
</dbReference>
<keyword evidence="3 8" id="KW-0812">Transmembrane</keyword>
<dbReference type="SUPFAM" id="SSF52540">
    <property type="entry name" value="P-loop containing nucleoside triphosphate hydrolases"/>
    <property type="match status" value="1"/>
</dbReference>
<accession>A0AAW1THM0</accession>
<dbReference type="PANTHER" id="PTHR24223">
    <property type="entry name" value="ATP-BINDING CASSETTE SUB-FAMILY C"/>
    <property type="match status" value="1"/>
</dbReference>
<keyword evidence="4" id="KW-0547">Nucleotide-binding</keyword>
<dbReference type="Gene3D" id="3.40.50.300">
    <property type="entry name" value="P-loop containing nucleotide triphosphate hydrolases"/>
    <property type="match status" value="1"/>
</dbReference>
<feature type="transmembrane region" description="Helical" evidence="8">
    <location>
        <begin position="93"/>
        <end position="109"/>
    </location>
</feature>
<dbReference type="AlphaFoldDB" id="A0AAW1THM0"/>
<dbReference type="PANTHER" id="PTHR24223:SF448">
    <property type="entry name" value="FI20146P1-RELATED"/>
    <property type="match status" value="1"/>
</dbReference>
<dbReference type="Pfam" id="PF00664">
    <property type="entry name" value="ABC_membrane"/>
    <property type="match status" value="2"/>
</dbReference>
<evidence type="ECO:0000256" key="1">
    <source>
        <dbReference type="ARBA" id="ARBA00004370"/>
    </source>
</evidence>
<evidence type="ECO:0000256" key="8">
    <source>
        <dbReference type="SAM" id="Phobius"/>
    </source>
</evidence>
<feature type="transmembrane region" description="Helical" evidence="8">
    <location>
        <begin position="732"/>
        <end position="757"/>
    </location>
</feature>
<evidence type="ECO:0000313" key="12">
    <source>
        <dbReference type="Proteomes" id="UP001431783"/>
    </source>
</evidence>
<dbReference type="CDD" id="cd03250">
    <property type="entry name" value="ABCC_MRP_domain1"/>
    <property type="match status" value="1"/>
</dbReference>
<comment type="subcellular location">
    <subcellularLocation>
        <location evidence="1">Membrane</location>
    </subcellularLocation>
</comment>
<dbReference type="Pfam" id="PF00005">
    <property type="entry name" value="ABC_tran"/>
    <property type="match status" value="1"/>
</dbReference>
<dbReference type="InterPro" id="IPR050173">
    <property type="entry name" value="ABC_transporter_C-like"/>
</dbReference>
<feature type="transmembrane region" description="Helical" evidence="8">
    <location>
        <begin position="320"/>
        <end position="342"/>
    </location>
</feature>
<dbReference type="GO" id="GO:0140359">
    <property type="term" value="F:ABC-type transporter activity"/>
    <property type="evidence" value="ECO:0007669"/>
    <property type="project" value="InterPro"/>
</dbReference>
<reference evidence="11 12" key="1">
    <citation type="submission" date="2023-03" db="EMBL/GenBank/DDBJ databases">
        <title>Genome insight into feeding habits of ladybird beetles.</title>
        <authorList>
            <person name="Li H.-S."/>
            <person name="Huang Y.-H."/>
            <person name="Pang H."/>
        </authorList>
    </citation>
    <scope>NUCLEOTIDE SEQUENCE [LARGE SCALE GENOMIC DNA]</scope>
    <source>
        <strain evidence="11">SYSU_2023b</strain>
        <tissue evidence="11">Whole body</tissue>
    </source>
</reference>
<keyword evidence="5" id="KW-0067">ATP-binding</keyword>
<feature type="transmembrane region" description="Helical" evidence="8">
    <location>
        <begin position="195"/>
        <end position="213"/>
    </location>
</feature>
<feature type="domain" description="ABC transmembrane type-1" evidence="10">
    <location>
        <begin position="68"/>
        <end position="336"/>
    </location>
</feature>
<evidence type="ECO:0000259" key="9">
    <source>
        <dbReference type="PROSITE" id="PS50893"/>
    </source>
</evidence>
<dbReference type="FunFam" id="1.20.1560.10:FF:000026">
    <property type="entry name" value="Multidrug resistance-associated protein lethal(2)03659"/>
    <property type="match status" value="1"/>
</dbReference>
<feature type="transmembrane region" description="Helical" evidence="8">
    <location>
        <begin position="52"/>
        <end position="72"/>
    </location>
</feature>
<evidence type="ECO:0000256" key="6">
    <source>
        <dbReference type="ARBA" id="ARBA00022989"/>
    </source>
</evidence>
<feature type="transmembrane region" description="Helical" evidence="8">
    <location>
        <begin position="274"/>
        <end position="300"/>
    </location>
</feature>
<evidence type="ECO:0000256" key="4">
    <source>
        <dbReference type="ARBA" id="ARBA00022741"/>
    </source>
</evidence>
<dbReference type="PROSITE" id="PS50893">
    <property type="entry name" value="ABC_TRANSPORTER_2"/>
    <property type="match status" value="1"/>
</dbReference>
<feature type="domain" description="ABC transporter" evidence="9">
    <location>
        <begin position="402"/>
        <end position="625"/>
    </location>
</feature>
<dbReference type="PROSITE" id="PS50929">
    <property type="entry name" value="ABC_TM1F"/>
    <property type="match status" value="2"/>
</dbReference>
<dbReference type="Gene3D" id="1.20.1560.10">
    <property type="entry name" value="ABC transporter type 1, transmembrane domain"/>
    <property type="match status" value="2"/>
</dbReference>
<feature type="transmembrane region" description="Helical" evidence="8">
    <location>
        <begin position="679"/>
        <end position="699"/>
    </location>
</feature>
<dbReference type="InterPro" id="IPR017871">
    <property type="entry name" value="ABC_transporter-like_CS"/>
</dbReference>
<protein>
    <submittedName>
        <fullName evidence="11">Uncharacterized protein</fullName>
    </submittedName>
</protein>
<sequence length="869" mass="98644">MTDDDIFETLPEQQSSLLGDRLERIWKEEYGTLKYKETALHRALLKLFGGRFLLYGIIKGFGDFFMVILLPISIQKVVSHFQGRKELKSEWEIYLYSGLISLVFVIDAITSHPPLMGLSHVCMKIRIACSSIIYRKALRLSNLSLTKTTVGQVINLLSNDVSRFEEGFVLCHFLWIAPVQACFGVYLIYREIQVSALFGIAFLLAFVPLQIWVGKKTSNLRLQTAVKTDERVRIMNEIIAGIQVIKMYCWEKPFSKLIEHVRKGEMEAIRTRNFLIGIIYAFEMFITRTSIFISIISFVFMGNYITADKVFVITGIYNVIRPVITTLFSISVSCVTAVDVSIRRINTFLSIEELAQCEKSVSFKLVNKNSFKNGEFKSMDLSKNSIIGEGIHIRGDTKKPGVVLENVDASWTENIEEKVLKNLNLKIEEKQLVAIIGPVGSGKSSFLHLLLKEMNIVAGKMDIYGKMSYAAQEPWLFSGSIRQNILFGEKYDEVRYKSIIKVCALEEDIGLLPHGDKTLVGERGIILSGGQKARINLARCVYRQADIYLLDDPLSAVDARVGKILYFDCVHNFLRNKICILVTHQIQYLHTSDQILMMENGVIRQSGTFDQLRTENSNFAKFLENLHSKETETIKNERTIMISEVGSEKNVNVETKEKINHGKISFKTYYKYARSGGSVLQILLLMGTFVLATFIAFGGDFYVSYWVNKEQDLATSNHTINTKVPFSRDVIIYTYSVITFGTIVFSLGQTMFFVVFLTKVSRNLHNSALDRVTKATMKFFHLNPSGRILNRFSEDIGVVDEVLPFILYDVVKIALLSVSVVVLTSYVEIYMLPISLLIGVLFASFRTIFLKTSRNVKRIVAIKVLCIPT</sequence>
<dbReference type="InterPro" id="IPR036640">
    <property type="entry name" value="ABC1_TM_sf"/>
</dbReference>
<keyword evidence="12" id="KW-1185">Reference proteome</keyword>
<feature type="transmembrane region" description="Helical" evidence="8">
    <location>
        <begin position="802"/>
        <end position="823"/>
    </location>
</feature>
<name>A0AAW1THM0_9CUCU</name>
<dbReference type="InterPro" id="IPR003439">
    <property type="entry name" value="ABC_transporter-like_ATP-bd"/>
</dbReference>
<evidence type="ECO:0000259" key="10">
    <source>
        <dbReference type="PROSITE" id="PS50929"/>
    </source>
</evidence>